<accession>A0A5C6E203</accession>
<keyword evidence="3" id="KW-0233">DNA recombination</keyword>
<evidence type="ECO:0000313" key="8">
    <source>
        <dbReference type="Proteomes" id="UP000315471"/>
    </source>
</evidence>
<evidence type="ECO:0000256" key="5">
    <source>
        <dbReference type="SAM" id="MobiDB-lite"/>
    </source>
</evidence>
<proteinExistence type="predicted"/>
<feature type="domain" description="Core-binding (CB)" evidence="6">
    <location>
        <begin position="97"/>
        <end position="186"/>
    </location>
</feature>
<dbReference type="InterPro" id="IPR044068">
    <property type="entry name" value="CB"/>
</dbReference>
<keyword evidence="1" id="KW-0229">DNA integration</keyword>
<sequence>MASIRKRPNGSTELRYIDANSIRRSIYLGKIAKRDAETIGAKVDHIVTRQIAGSTPDPNVAQWLADLPQRLHQKLVKAGLTTARIKPEPEPEPELLPTIKEWTDKYIAEHPGKDSTILLLTVTARSLCKKFGPDRRIDTFTAGDAEDFRKWLQTKGNERKDYKTGLAPNTVRRRLGRTKQFFNKAVKHKLIVDNPFADEKATVTGNDERMMMVPAEWIDACIRKAPCEDWRIILAFARYAGMRKHECLIQRWDDIDLPNNRMIVRSHKTPPVRVCPIFPELRQHLLRAKEMAPEGAEYVQTRYRHDANIGTTLEKIITRAGLVPWPKLLQNLRATRETELMAKYPAKDVTSWLGNSPQVANKHYAMTMQASFDRAIAEGARIAGVTAAVGGNLEKVPLKVPQTLQDKGRNPETRKKPKRENPVNNWVCLASALGGIATKLPRQDSHNRLKHWEIRKPVVWRSYRRSYQDTSRPITRRPNCYDYGRQWMNERGGNCSRQSSRGQATVDKEASRCPECVFGTNVASEAAKPDDALNRESGRLWKCPTWNIFFLKEIGRANESFAKGRFTRP</sequence>
<dbReference type="GO" id="GO:0003677">
    <property type="term" value="F:DNA binding"/>
    <property type="evidence" value="ECO:0007669"/>
    <property type="project" value="UniProtKB-UniRule"/>
</dbReference>
<evidence type="ECO:0000256" key="3">
    <source>
        <dbReference type="ARBA" id="ARBA00023172"/>
    </source>
</evidence>
<keyword evidence="2 4" id="KW-0238">DNA-binding</keyword>
<reference evidence="7 8" key="1">
    <citation type="submission" date="2019-02" db="EMBL/GenBank/DDBJ databases">
        <title>Deep-cultivation of Planctomycetes and their phenomic and genomic characterization uncovers novel biology.</title>
        <authorList>
            <person name="Wiegand S."/>
            <person name="Jogler M."/>
            <person name="Boedeker C."/>
            <person name="Pinto D."/>
            <person name="Vollmers J."/>
            <person name="Rivas-Marin E."/>
            <person name="Kohn T."/>
            <person name="Peeters S.H."/>
            <person name="Heuer A."/>
            <person name="Rast P."/>
            <person name="Oberbeckmann S."/>
            <person name="Bunk B."/>
            <person name="Jeske O."/>
            <person name="Meyerdierks A."/>
            <person name="Storesund J.E."/>
            <person name="Kallscheuer N."/>
            <person name="Luecker S."/>
            <person name="Lage O.M."/>
            <person name="Pohl T."/>
            <person name="Merkel B.J."/>
            <person name="Hornburger P."/>
            <person name="Mueller R.-W."/>
            <person name="Bruemmer F."/>
            <person name="Labrenz M."/>
            <person name="Spormann A.M."/>
            <person name="Op Den Camp H."/>
            <person name="Overmann J."/>
            <person name="Amann R."/>
            <person name="Jetten M.S.M."/>
            <person name="Mascher T."/>
            <person name="Medema M.H."/>
            <person name="Devos D.P."/>
            <person name="Kaster A.-K."/>
            <person name="Ovreas L."/>
            <person name="Rohde M."/>
            <person name="Galperin M.Y."/>
            <person name="Jogler C."/>
        </authorList>
    </citation>
    <scope>NUCLEOTIDE SEQUENCE [LARGE SCALE GENOMIC DNA]</scope>
    <source>
        <strain evidence="7 8">Q31b</strain>
    </source>
</reference>
<name>A0A5C6E203_9BACT</name>
<dbReference type="RefSeq" id="WP_197171275.1">
    <property type="nucleotide sequence ID" value="NZ_SJPY01000003.1"/>
</dbReference>
<dbReference type="PROSITE" id="PS51900">
    <property type="entry name" value="CB"/>
    <property type="match status" value="1"/>
</dbReference>
<dbReference type="AlphaFoldDB" id="A0A5C6E203"/>
<keyword evidence="8" id="KW-1185">Reference proteome</keyword>
<dbReference type="EMBL" id="SJPY01000003">
    <property type="protein sequence ID" value="TWU42930.1"/>
    <property type="molecule type" value="Genomic_DNA"/>
</dbReference>
<evidence type="ECO:0000256" key="2">
    <source>
        <dbReference type="ARBA" id="ARBA00023125"/>
    </source>
</evidence>
<dbReference type="Proteomes" id="UP000315471">
    <property type="component" value="Unassembled WGS sequence"/>
</dbReference>
<comment type="caution">
    <text evidence="7">The sequence shown here is derived from an EMBL/GenBank/DDBJ whole genome shotgun (WGS) entry which is preliminary data.</text>
</comment>
<organism evidence="7 8">
    <name type="scientific">Novipirellula aureliae</name>
    <dbReference type="NCBI Taxonomy" id="2527966"/>
    <lineage>
        <taxon>Bacteria</taxon>
        <taxon>Pseudomonadati</taxon>
        <taxon>Planctomycetota</taxon>
        <taxon>Planctomycetia</taxon>
        <taxon>Pirellulales</taxon>
        <taxon>Pirellulaceae</taxon>
        <taxon>Novipirellula</taxon>
    </lineage>
</organism>
<evidence type="ECO:0000256" key="4">
    <source>
        <dbReference type="PROSITE-ProRule" id="PRU01248"/>
    </source>
</evidence>
<dbReference type="GO" id="GO:0006310">
    <property type="term" value="P:DNA recombination"/>
    <property type="evidence" value="ECO:0007669"/>
    <property type="project" value="UniProtKB-KW"/>
</dbReference>
<evidence type="ECO:0000259" key="6">
    <source>
        <dbReference type="PROSITE" id="PS51900"/>
    </source>
</evidence>
<dbReference type="Gene3D" id="1.10.443.10">
    <property type="entry name" value="Intergrase catalytic core"/>
    <property type="match status" value="1"/>
</dbReference>
<protein>
    <recommendedName>
        <fullName evidence="6">Core-binding (CB) domain-containing protein</fullName>
    </recommendedName>
</protein>
<dbReference type="InterPro" id="IPR011010">
    <property type="entry name" value="DNA_brk_join_enz"/>
</dbReference>
<evidence type="ECO:0000313" key="7">
    <source>
        <dbReference type="EMBL" id="TWU42930.1"/>
    </source>
</evidence>
<dbReference type="Gene3D" id="1.10.150.130">
    <property type="match status" value="1"/>
</dbReference>
<gene>
    <name evidence="7" type="ORF">Q31b_19630</name>
</gene>
<dbReference type="InterPro" id="IPR013762">
    <property type="entry name" value="Integrase-like_cat_sf"/>
</dbReference>
<dbReference type="InterPro" id="IPR010998">
    <property type="entry name" value="Integrase_recombinase_N"/>
</dbReference>
<dbReference type="GO" id="GO:0015074">
    <property type="term" value="P:DNA integration"/>
    <property type="evidence" value="ECO:0007669"/>
    <property type="project" value="UniProtKB-KW"/>
</dbReference>
<feature type="region of interest" description="Disordered" evidence="5">
    <location>
        <begin position="401"/>
        <end position="421"/>
    </location>
</feature>
<dbReference type="InterPro" id="IPR025269">
    <property type="entry name" value="SAM-like_dom"/>
</dbReference>
<evidence type="ECO:0000256" key="1">
    <source>
        <dbReference type="ARBA" id="ARBA00022908"/>
    </source>
</evidence>
<dbReference type="SUPFAM" id="SSF56349">
    <property type="entry name" value="DNA breaking-rejoining enzymes"/>
    <property type="match status" value="1"/>
</dbReference>
<dbReference type="Pfam" id="PF13102">
    <property type="entry name" value="Phage_int_SAM_5"/>
    <property type="match status" value="1"/>
</dbReference>